<dbReference type="AlphaFoldDB" id="A0A024WG44"/>
<dbReference type="SUPFAM" id="SSF47473">
    <property type="entry name" value="EF-hand"/>
    <property type="match status" value="1"/>
</dbReference>
<keyword evidence="1" id="KW-0812">Transmembrane</keyword>
<dbReference type="InterPro" id="IPR006373">
    <property type="entry name" value="VSA_Rifin"/>
</dbReference>
<evidence type="ECO:0000313" key="2">
    <source>
        <dbReference type="EMBL" id="ETW45878.1"/>
    </source>
</evidence>
<dbReference type="InterPro" id="IPR011992">
    <property type="entry name" value="EF-hand-dom_pair"/>
</dbReference>
<protein>
    <recommendedName>
        <fullName evidence="4">Surface antigen</fullName>
    </recommendedName>
</protein>
<name>A0A024WG44_PLAFA</name>
<proteinExistence type="predicted"/>
<evidence type="ECO:0000256" key="1">
    <source>
        <dbReference type="SAM" id="Phobius"/>
    </source>
</evidence>
<dbReference type="NCBIfam" id="TIGR01477">
    <property type="entry name" value="RIFIN"/>
    <property type="match status" value="1"/>
</dbReference>
<keyword evidence="1" id="KW-0472">Membrane</keyword>
<keyword evidence="1" id="KW-1133">Transmembrane helix</keyword>
<feature type="transmembrane region" description="Helical" evidence="1">
    <location>
        <begin position="235"/>
        <end position="256"/>
    </location>
</feature>
<evidence type="ECO:0000313" key="3">
    <source>
        <dbReference type="Proteomes" id="UP000030699"/>
    </source>
</evidence>
<gene>
    <name evidence="2" type="ORF">PFMALIP_06060</name>
</gene>
<organism evidence="2 3">
    <name type="scientific">Plasmodium falciparum MaliPS096_E11</name>
    <dbReference type="NCBI Taxonomy" id="1036727"/>
    <lineage>
        <taxon>Eukaryota</taxon>
        <taxon>Sar</taxon>
        <taxon>Alveolata</taxon>
        <taxon>Apicomplexa</taxon>
        <taxon>Aconoidasida</taxon>
        <taxon>Haemosporida</taxon>
        <taxon>Plasmodiidae</taxon>
        <taxon>Plasmodium</taxon>
        <taxon>Plasmodium (Laverania)</taxon>
    </lineage>
</organism>
<reference evidence="2 3" key="2">
    <citation type="submission" date="2013-02" db="EMBL/GenBank/DDBJ databases">
        <title>The Genome Sequence of Plasmodium falciparum MaliPS096_E11.</title>
        <authorList>
            <consortium name="The Broad Institute Genome Sequencing Platform"/>
            <consortium name="The Broad Institute Genome Sequencing Center for Infectious Disease"/>
            <person name="Neafsey D."/>
            <person name="Cheeseman I."/>
            <person name="Volkman S."/>
            <person name="Adams J."/>
            <person name="Walker B."/>
            <person name="Young S.K."/>
            <person name="Zeng Q."/>
            <person name="Gargeya S."/>
            <person name="Fitzgerald M."/>
            <person name="Haas B."/>
            <person name="Abouelleil A."/>
            <person name="Alvarado L."/>
            <person name="Arachchi H.M."/>
            <person name="Berlin A.M."/>
            <person name="Chapman S.B."/>
            <person name="Dewar J."/>
            <person name="Goldberg J."/>
            <person name="Griggs A."/>
            <person name="Gujja S."/>
            <person name="Hansen M."/>
            <person name="Howarth C."/>
            <person name="Imamovic A."/>
            <person name="Larimer J."/>
            <person name="McCowan C."/>
            <person name="Murphy C."/>
            <person name="Neiman D."/>
            <person name="Pearson M."/>
            <person name="Priest M."/>
            <person name="Roberts A."/>
            <person name="Saif S."/>
            <person name="Shea T."/>
            <person name="Sisk P."/>
            <person name="Sykes S."/>
            <person name="Wortman J."/>
            <person name="Nusbaum C."/>
            <person name="Birren B."/>
        </authorList>
    </citation>
    <scope>NUCLEOTIDE SEQUENCE [LARGE SCALE GENOMIC DNA]</scope>
    <source>
        <strain evidence="2 3">MaliPS096_E11</strain>
    </source>
</reference>
<reference evidence="2 3" key="1">
    <citation type="submission" date="2013-02" db="EMBL/GenBank/DDBJ databases">
        <title>The Genome Annotation of Plasmodium falciparum MaliPS096_E11.</title>
        <authorList>
            <consortium name="The Broad Institute Genome Sequencing Platform"/>
            <consortium name="The Broad Institute Genome Sequencing Center for Infectious Disease"/>
            <person name="Neafsey D."/>
            <person name="Hoffman S."/>
            <person name="Volkman S."/>
            <person name="Rosenthal P."/>
            <person name="Walker B."/>
            <person name="Young S.K."/>
            <person name="Zeng Q."/>
            <person name="Gargeya S."/>
            <person name="Fitzgerald M."/>
            <person name="Haas B."/>
            <person name="Abouelleil A."/>
            <person name="Allen A.W."/>
            <person name="Alvarado L."/>
            <person name="Arachchi H.M."/>
            <person name="Berlin A.M."/>
            <person name="Chapman S.B."/>
            <person name="Gainer-Dewar J."/>
            <person name="Goldberg J."/>
            <person name="Griggs A."/>
            <person name="Gujja S."/>
            <person name="Hansen M."/>
            <person name="Howarth C."/>
            <person name="Imamovic A."/>
            <person name="Ireland A."/>
            <person name="Larimer J."/>
            <person name="McCowan C."/>
            <person name="Murphy C."/>
            <person name="Pearson M."/>
            <person name="Poon T.W."/>
            <person name="Priest M."/>
            <person name="Roberts A."/>
            <person name="Saif S."/>
            <person name="Shea T."/>
            <person name="Sisk P."/>
            <person name="Sykes S."/>
            <person name="Wortman J."/>
            <person name="Nusbaum C."/>
            <person name="Birren B."/>
        </authorList>
    </citation>
    <scope>NUCLEOTIDE SEQUENCE [LARGE SCALE GENOMIC DNA]</scope>
    <source>
        <strain evidence="2 3">MaliPS096_E11</strain>
    </source>
</reference>
<accession>A0A024WG44</accession>
<dbReference type="Proteomes" id="UP000030699">
    <property type="component" value="Unassembled WGS sequence"/>
</dbReference>
<sequence length="276" mass="30634">MYDDDPEMKEIMHDFDRQTSQRFEEYNERMNKNRQKCKEQCDRDIKNIILKDKIEKELKQELTTLETNIGTNDIPTCVCDKSVADKVEKTCLKCGGVLGGGVLPGWSVLGSIGFYTFVNSSAIKAATKGGIAKVLSELKEDYVLDLLFADKLASFVTTETYACPNALNQSIMVAKATICKATPQAPPCSTLLFDPSKIGPKVHSATTKGIEVAKDAAANTWNSALSSPAFFSDPIVISAIVVICIALILLIIYLILRYHRKKKINKKLKYIKLLKE</sequence>
<dbReference type="EMBL" id="KI925921">
    <property type="protein sequence ID" value="ETW45878.1"/>
    <property type="molecule type" value="Genomic_DNA"/>
</dbReference>
<evidence type="ECO:0008006" key="4">
    <source>
        <dbReference type="Google" id="ProtNLM"/>
    </source>
</evidence>
<dbReference type="Pfam" id="PF02009">
    <property type="entry name" value="RIFIN"/>
    <property type="match status" value="2"/>
</dbReference>